<gene>
    <name evidence="5" type="primary">emi5</name>
    <name evidence="5" type="ORF">H4219_004604</name>
</gene>
<comment type="subcellular location">
    <subcellularLocation>
        <location evidence="1 4">Mitochondrion matrix</location>
    </subcellularLocation>
</comment>
<sequence>MLSIIPRSAALGIAVIHRKGYTSVLCAIRGVQTKAPSSSEIQPIDRSHEQTEVKRRRLVWQTRKRGILESDLLLSTFASKSLPTMSHKELEEFDQLLDHMDWDIFHWASGAKAAPEEVKSMSIFKKLEEHCQSRTNKGVRMPDL</sequence>
<dbReference type="GO" id="GO:0006121">
    <property type="term" value="P:mitochondrial electron transport, succinate to ubiquinone"/>
    <property type="evidence" value="ECO:0007669"/>
    <property type="project" value="UniProtKB-UniRule"/>
</dbReference>
<keyword evidence="2 4" id="KW-0496">Mitochondrion</keyword>
<dbReference type="Proteomes" id="UP001150538">
    <property type="component" value="Unassembled WGS sequence"/>
</dbReference>
<evidence type="ECO:0000313" key="5">
    <source>
        <dbReference type="EMBL" id="KAJ1914864.1"/>
    </source>
</evidence>
<dbReference type="Pfam" id="PF03937">
    <property type="entry name" value="Sdh5"/>
    <property type="match status" value="1"/>
</dbReference>
<dbReference type="AlphaFoldDB" id="A0A9W8DQW3"/>
<dbReference type="InterPro" id="IPR036714">
    <property type="entry name" value="SDH_sf"/>
</dbReference>
<reference evidence="5" key="1">
    <citation type="submission" date="2022-07" db="EMBL/GenBank/DDBJ databases">
        <title>Phylogenomic reconstructions and comparative analyses of Kickxellomycotina fungi.</title>
        <authorList>
            <person name="Reynolds N.K."/>
            <person name="Stajich J.E."/>
            <person name="Barry K."/>
            <person name="Grigoriev I.V."/>
            <person name="Crous P."/>
            <person name="Smith M.E."/>
        </authorList>
    </citation>
    <scope>NUCLEOTIDE SEQUENCE</scope>
    <source>
        <strain evidence="5">NBRC 100468</strain>
    </source>
</reference>
<dbReference type="SUPFAM" id="SSF109910">
    <property type="entry name" value="YgfY-like"/>
    <property type="match status" value="1"/>
</dbReference>
<dbReference type="InterPro" id="IPR005631">
    <property type="entry name" value="SDH"/>
</dbReference>
<comment type="similarity">
    <text evidence="4">Belongs to the SDHAF2 family.</text>
</comment>
<dbReference type="GO" id="GO:0034553">
    <property type="term" value="P:mitochondrial respiratory chain complex II assembly"/>
    <property type="evidence" value="ECO:0007669"/>
    <property type="project" value="TreeGrafter"/>
</dbReference>
<evidence type="ECO:0000256" key="1">
    <source>
        <dbReference type="ARBA" id="ARBA00004305"/>
    </source>
</evidence>
<organism evidence="5 6">
    <name type="scientific">Mycoemilia scoparia</name>
    <dbReference type="NCBI Taxonomy" id="417184"/>
    <lineage>
        <taxon>Eukaryota</taxon>
        <taxon>Fungi</taxon>
        <taxon>Fungi incertae sedis</taxon>
        <taxon>Zoopagomycota</taxon>
        <taxon>Kickxellomycotina</taxon>
        <taxon>Kickxellomycetes</taxon>
        <taxon>Kickxellales</taxon>
        <taxon>Kickxellaceae</taxon>
        <taxon>Mycoemilia</taxon>
    </lineage>
</organism>
<keyword evidence="3 4" id="KW-0143">Chaperone</keyword>
<evidence type="ECO:0000256" key="2">
    <source>
        <dbReference type="ARBA" id="ARBA00023128"/>
    </source>
</evidence>
<dbReference type="HAMAP" id="MF_03057">
    <property type="entry name" value="SDHAF2"/>
    <property type="match status" value="1"/>
</dbReference>
<dbReference type="FunFam" id="1.10.150.250:FF:000002">
    <property type="entry name" value="Succinate dehydrogenase assembly factor 2, mitochondrial"/>
    <property type="match status" value="1"/>
</dbReference>
<dbReference type="GO" id="GO:0005759">
    <property type="term" value="C:mitochondrial matrix"/>
    <property type="evidence" value="ECO:0007669"/>
    <property type="project" value="UniProtKB-SubCell"/>
</dbReference>
<protein>
    <recommendedName>
        <fullName evidence="4">Succinate dehydrogenase assembly factor 2, mitochondrial</fullName>
        <shortName evidence="4">SDH assembly factor 2</shortName>
        <shortName evidence="4">SDHAF2</shortName>
    </recommendedName>
</protein>
<name>A0A9W8DQW3_9FUNG</name>
<evidence type="ECO:0000256" key="4">
    <source>
        <dbReference type="HAMAP-Rule" id="MF_03057"/>
    </source>
</evidence>
<proteinExistence type="inferred from homology"/>
<dbReference type="InterPro" id="IPR028882">
    <property type="entry name" value="SDHAF2"/>
</dbReference>
<evidence type="ECO:0000256" key="3">
    <source>
        <dbReference type="ARBA" id="ARBA00023186"/>
    </source>
</evidence>
<dbReference type="PANTHER" id="PTHR12469">
    <property type="entry name" value="PROTEIN EMI5 HOMOLOG, MITOCHONDRIAL"/>
    <property type="match status" value="1"/>
</dbReference>
<dbReference type="Gene3D" id="1.10.150.250">
    <property type="entry name" value="Flavinator of succinate dehydrogenase"/>
    <property type="match status" value="1"/>
</dbReference>
<dbReference type="OrthoDB" id="284292at2759"/>
<dbReference type="PANTHER" id="PTHR12469:SF2">
    <property type="entry name" value="SUCCINATE DEHYDROGENASE ASSEMBLY FACTOR 2, MITOCHONDRIAL"/>
    <property type="match status" value="1"/>
</dbReference>
<accession>A0A9W8DQW3</accession>
<dbReference type="EMBL" id="JANBPU010000176">
    <property type="protein sequence ID" value="KAJ1914864.1"/>
    <property type="molecule type" value="Genomic_DNA"/>
</dbReference>
<comment type="function">
    <text evidence="4">Plays an essential role in the assembly of succinate dehydrogenase (SDH), an enzyme complex (also referred to as respiratory complex II) that is a component of both the tricarboxylic acid (TCA) cycle and the mitochondrial electron transport chain, and which couples the oxidation of succinate to fumarate with the reduction of ubiquinone (coenzyme Q) to ubiquinol. Required for flavinylation (covalent attachment of FAD) of the flavoprotein subunit of the SDH catalytic dimer.</text>
</comment>
<evidence type="ECO:0000313" key="6">
    <source>
        <dbReference type="Proteomes" id="UP001150538"/>
    </source>
</evidence>
<keyword evidence="6" id="KW-1185">Reference proteome</keyword>
<comment type="subunit">
    <text evidence="4">Interacts with the flavoprotein subunit within the SDH catalytic dimer.</text>
</comment>
<dbReference type="GO" id="GO:0006099">
    <property type="term" value="P:tricarboxylic acid cycle"/>
    <property type="evidence" value="ECO:0007669"/>
    <property type="project" value="TreeGrafter"/>
</dbReference>
<comment type="caution">
    <text evidence="5">The sequence shown here is derived from an EMBL/GenBank/DDBJ whole genome shotgun (WGS) entry which is preliminary data.</text>
</comment>